<evidence type="ECO:0000259" key="4">
    <source>
        <dbReference type="Pfam" id="PF20643"/>
    </source>
</evidence>
<accession>A0A7N4P5S7</accession>
<dbReference type="CTD" id="9013"/>
<evidence type="ECO:0000313" key="6">
    <source>
        <dbReference type="Proteomes" id="UP000007648"/>
    </source>
</evidence>
<reference evidence="5" key="3">
    <citation type="submission" date="2025-09" db="UniProtKB">
        <authorList>
            <consortium name="Ensembl"/>
        </authorList>
    </citation>
    <scope>IDENTIFICATION</scope>
</reference>
<feature type="compositionally biased region" description="Low complexity" evidence="1">
    <location>
        <begin position="776"/>
        <end position="785"/>
    </location>
</feature>
<dbReference type="GO" id="GO:0001164">
    <property type="term" value="F:RNA polymerase I core promoter sequence-specific DNA binding"/>
    <property type="evidence" value="ECO:0007669"/>
    <property type="project" value="Ensembl"/>
</dbReference>
<dbReference type="Pfam" id="PF20643">
    <property type="entry name" value="TAF1C_C"/>
    <property type="match status" value="2"/>
</dbReference>
<evidence type="ECO:0000256" key="1">
    <source>
        <dbReference type="SAM" id="MobiDB-lite"/>
    </source>
</evidence>
<dbReference type="GO" id="GO:0001181">
    <property type="term" value="F:RNA polymerase I general transcription initiation factor activity"/>
    <property type="evidence" value="ECO:0007669"/>
    <property type="project" value="Ensembl"/>
</dbReference>
<feature type="domain" description="TAF1C beta-propeller" evidence="2">
    <location>
        <begin position="287"/>
        <end position="424"/>
    </location>
</feature>
<dbReference type="SUPFAM" id="SSF50978">
    <property type="entry name" value="WD40 repeat-like"/>
    <property type="match status" value="1"/>
</dbReference>
<sequence length="930" mass="103014">MDFPDNLFPTFFLPGPPGLSDSPASYLAPAWSDYMQLLKPPQTQDPSINPQHEASYVTKWGRWKSDTPGPLPFLLPGADPWDPELMSQDLLFRGRVKQPARAKATIDVIEQLNHFLWDHGDIAFGPLGMLLQENFNLGEKKKSRKNKMVMNTEWLLRDLNGYQPKGCPWAHLSTRQRRFSLLGGTVLGEEVENLLGGLLHEELETRWKRLLLDEASTGGALGWVPGAKPHHGQLVYPTGRAHDQLNFQKVKLSPTNEPQALGDPSHILLRGPVRQVVTRTIQGEALVAVRSDHHCALWKLEHRGPPEPLQVLEMEKEATGISLSPHLPGELAVCTRSGAVCLWSPQHGLQQIHKDPETFVFKDPSSWRWADFTAHPRVLTVADRTGLRFADARAPSDCGELLFRVGAEASCQRGERVLLAQYLGTPDPLPLSPTLHLVCTQFSLYLLDERLPLVPLLKWNHGLLSPPLLAQLLPPPYPEAPLPLLLGGLGGHLRMLHLSVGSGRTPQLAAPPQSLPSLIDSLPGFPVLEPHGQQLLQERLRAPLTGLAAVVPPGCPSPTMLLFQLSAAGDVFYQRLWLQPDTSSESAGSPSTDHAEDLGLNSHSQTSATSSLGTVSEPSAVSWKPRAVACCRRWLKTLLQVPPTLPSWTPPTFSQHHLRWLKEENKGKVQEGLRAAMAEGRLLLQGDLAPLPPSDPPPAHEPFGTEDKLSERLEASWERKGAIWWDGQRDGSRLPRKRQSREKRRTQLSSSFSSVRSTSDFSDVNSPLPHPPKTPSPLHRMSETSQSLELSQELWVKNIPRERRQTLRDYLAVLPSPDSGNCSIPQFQNPSSQSLSTSEPGKCSVPCSQNPRTQTLFSPLPESYSAFYSQNPNSQSLYSQNPNSQSLYSPEPAFNSVFHSQNSSIQKLPSRHTPSLAGSQPLRKKPRMGF</sequence>
<dbReference type="Ensembl" id="ENSSHAT00000035743.1">
    <property type="protein sequence ID" value="ENSSHAP00000032696.1"/>
    <property type="gene ID" value="ENSSHAG00000012616.2"/>
</dbReference>
<feature type="region of interest" description="Disordered" evidence="1">
    <location>
        <begin position="819"/>
        <end position="847"/>
    </location>
</feature>
<feature type="domain" description="TAF1C C-terminal" evidence="4">
    <location>
        <begin position="895"/>
        <end position="930"/>
    </location>
</feature>
<dbReference type="AlphaFoldDB" id="A0A7N4P5S7"/>
<keyword evidence="6" id="KW-1185">Reference proteome</keyword>
<dbReference type="RefSeq" id="XP_031806069.1">
    <property type="nucleotide sequence ID" value="XM_031950209.1"/>
</dbReference>
<dbReference type="InterPro" id="IPR049090">
    <property type="entry name" value="TAF1C_HB"/>
</dbReference>
<dbReference type="InterPro" id="IPR038801">
    <property type="entry name" value="TAF1C"/>
</dbReference>
<feature type="compositionally biased region" description="Polar residues" evidence="1">
    <location>
        <begin position="871"/>
        <end position="888"/>
    </location>
</feature>
<reference evidence="5 6" key="1">
    <citation type="journal article" date="2011" name="Proc. Natl. Acad. Sci. U.S.A.">
        <title>Genetic diversity and population structure of the endangered marsupial Sarcophilus harrisii (Tasmanian devil).</title>
        <authorList>
            <person name="Miller W."/>
            <person name="Hayes V.M."/>
            <person name="Ratan A."/>
            <person name="Petersen D.C."/>
            <person name="Wittekindt N.E."/>
            <person name="Miller J."/>
            <person name="Walenz B."/>
            <person name="Knight J."/>
            <person name="Qi J."/>
            <person name="Zhao F."/>
            <person name="Wang Q."/>
            <person name="Bedoya-Reina O.C."/>
            <person name="Katiyar N."/>
            <person name="Tomsho L.P."/>
            <person name="Kasson L.M."/>
            <person name="Hardie R.A."/>
            <person name="Woodbridge P."/>
            <person name="Tindall E.A."/>
            <person name="Bertelsen M.F."/>
            <person name="Dixon D."/>
            <person name="Pyecroft S."/>
            <person name="Helgen K.M."/>
            <person name="Lesk A.M."/>
            <person name="Pringle T.H."/>
            <person name="Patterson N."/>
            <person name="Zhang Y."/>
            <person name="Kreiss A."/>
            <person name="Woods G.M."/>
            <person name="Jones M.E."/>
            <person name="Schuster S.C."/>
        </authorList>
    </citation>
    <scope>NUCLEOTIDE SEQUENCE [LARGE SCALE GENOMIC DNA]</scope>
</reference>
<feature type="region of interest" description="Disordered" evidence="1">
    <location>
        <begin position="871"/>
        <end position="930"/>
    </location>
</feature>
<dbReference type="PANTHER" id="PTHR15319:SF1">
    <property type="entry name" value="TATA BOX-BINDING PROTEIN-ASSOCIATED FACTOR RNA POLYMERASE I SUBUNIT C"/>
    <property type="match status" value="1"/>
</dbReference>
<dbReference type="Proteomes" id="UP000007648">
    <property type="component" value="Unassembled WGS sequence"/>
</dbReference>
<gene>
    <name evidence="5" type="primary">TAF1C</name>
</gene>
<reference evidence="5" key="2">
    <citation type="submission" date="2025-08" db="UniProtKB">
        <authorList>
            <consortium name="Ensembl"/>
        </authorList>
    </citation>
    <scope>IDENTIFICATION</scope>
</reference>
<dbReference type="Pfam" id="PF20642">
    <property type="entry name" value="TAF1C_HB"/>
    <property type="match status" value="1"/>
</dbReference>
<feature type="compositionally biased region" description="Polar residues" evidence="1">
    <location>
        <begin position="819"/>
        <end position="839"/>
    </location>
</feature>
<dbReference type="GO" id="GO:0005668">
    <property type="term" value="C:RNA polymerase transcription factor SL1 complex"/>
    <property type="evidence" value="ECO:0007669"/>
    <property type="project" value="Ensembl"/>
</dbReference>
<dbReference type="InterPro" id="IPR049087">
    <property type="entry name" value="TAF1C_beta-prop"/>
</dbReference>
<dbReference type="GO" id="GO:0001650">
    <property type="term" value="C:fibrillar center"/>
    <property type="evidence" value="ECO:0007669"/>
    <property type="project" value="Ensembl"/>
</dbReference>
<proteinExistence type="predicted"/>
<evidence type="ECO:0000259" key="2">
    <source>
        <dbReference type="Pfam" id="PF20641"/>
    </source>
</evidence>
<feature type="compositionally biased region" description="Polar residues" evidence="1">
    <location>
        <begin position="897"/>
        <end position="918"/>
    </location>
</feature>
<feature type="domain" description="TAF1C helical bundle" evidence="3">
    <location>
        <begin position="534"/>
        <end position="755"/>
    </location>
</feature>
<feature type="compositionally biased region" description="Polar residues" evidence="1">
    <location>
        <begin position="583"/>
        <end position="592"/>
    </location>
</feature>
<feature type="compositionally biased region" description="Polar residues" evidence="1">
    <location>
        <begin position="601"/>
        <end position="617"/>
    </location>
</feature>
<dbReference type="InterPro" id="IPR049089">
    <property type="entry name" value="TAF1C_C"/>
</dbReference>
<dbReference type="GeneTree" id="ENSGT00390000010767"/>
<dbReference type="GO" id="GO:0005654">
    <property type="term" value="C:nucleoplasm"/>
    <property type="evidence" value="ECO:0007669"/>
    <property type="project" value="Ensembl"/>
</dbReference>
<feature type="domain" description="TAF1C C-terminal" evidence="4">
    <location>
        <begin position="783"/>
        <end position="853"/>
    </location>
</feature>
<feature type="compositionally biased region" description="Basic residues" evidence="1">
    <location>
        <begin position="734"/>
        <end position="746"/>
    </location>
</feature>
<feature type="region of interest" description="Disordered" evidence="1">
    <location>
        <begin position="728"/>
        <end position="785"/>
    </location>
</feature>
<organism evidence="5 6">
    <name type="scientific">Sarcophilus harrisii</name>
    <name type="common">Tasmanian devil</name>
    <name type="synonym">Sarcophilus laniarius</name>
    <dbReference type="NCBI Taxonomy" id="9305"/>
    <lineage>
        <taxon>Eukaryota</taxon>
        <taxon>Metazoa</taxon>
        <taxon>Chordata</taxon>
        <taxon>Craniata</taxon>
        <taxon>Vertebrata</taxon>
        <taxon>Euteleostomi</taxon>
        <taxon>Mammalia</taxon>
        <taxon>Metatheria</taxon>
        <taxon>Dasyuromorphia</taxon>
        <taxon>Dasyuridae</taxon>
        <taxon>Sarcophilus</taxon>
    </lineage>
</organism>
<name>A0A7N4P5S7_SARHA</name>
<dbReference type="InterPro" id="IPR036322">
    <property type="entry name" value="WD40_repeat_dom_sf"/>
</dbReference>
<dbReference type="FunCoup" id="A0A7N4P5S7">
    <property type="interactions" value="1907"/>
</dbReference>
<feature type="compositionally biased region" description="Pro residues" evidence="1">
    <location>
        <begin position="690"/>
        <end position="700"/>
    </location>
</feature>
<evidence type="ECO:0000259" key="3">
    <source>
        <dbReference type="Pfam" id="PF20642"/>
    </source>
</evidence>
<evidence type="ECO:0000313" key="5">
    <source>
        <dbReference type="Ensembl" id="ENSSHAP00000032696.1"/>
    </source>
</evidence>
<feature type="compositionally biased region" description="Low complexity" evidence="1">
    <location>
        <begin position="749"/>
        <end position="767"/>
    </location>
</feature>
<dbReference type="Pfam" id="PF20641">
    <property type="entry name" value="TAF1C_beta-prop"/>
    <property type="match status" value="1"/>
</dbReference>
<feature type="region of interest" description="Disordered" evidence="1">
    <location>
        <begin position="686"/>
        <end position="705"/>
    </location>
</feature>
<dbReference type="PANTHER" id="PTHR15319">
    <property type="entry name" value="TATA BOX-BINDING PROTEIN ASSOCIATED FACTOR RNA POLYMERASE I SUBUNIT C"/>
    <property type="match status" value="1"/>
</dbReference>
<protein>
    <submittedName>
        <fullName evidence="5">TATA-box binding protein associated factor, RNA polymerase I subunit C</fullName>
    </submittedName>
</protein>
<dbReference type="GeneID" id="100921037"/>
<feature type="region of interest" description="Disordered" evidence="1">
    <location>
        <begin position="583"/>
        <end position="617"/>
    </location>
</feature>
<dbReference type="InParanoid" id="A0A7N4P5S7"/>